<comment type="function">
    <text evidence="13">The RuvA-RuvB-RuvC complex processes Holliday junction (HJ) DNA during genetic recombination and DNA repair. Endonuclease that resolves HJ intermediates. Cleaves cruciform DNA by making single-stranded nicks across the HJ at symmetrical positions within the homologous arms, yielding a 5'-phosphate and a 3'-hydroxyl group; requires a central core of homology in the junction. The consensus cleavage sequence is 5'-(A/T)TT(C/G)-3'. Cleavage occurs on the 3'-side of the TT dinucleotide at the point of strand exchange. HJ branch migration catalyzed by RuvA-RuvB allows RuvC to scan DNA until it finds its consensus sequence, where it cleaves and resolves the cruciform DNA.</text>
</comment>
<evidence type="ECO:0000256" key="5">
    <source>
        <dbReference type="ARBA" id="ARBA00022759"/>
    </source>
</evidence>
<dbReference type="InterPro" id="IPR012337">
    <property type="entry name" value="RNaseH-like_sf"/>
</dbReference>
<evidence type="ECO:0000256" key="3">
    <source>
        <dbReference type="ARBA" id="ARBA00022722"/>
    </source>
</evidence>
<dbReference type="GO" id="GO:0048476">
    <property type="term" value="C:Holliday junction resolvase complex"/>
    <property type="evidence" value="ECO:0007669"/>
    <property type="project" value="UniProtKB-UniRule"/>
</dbReference>
<gene>
    <name evidence="13" type="primary">ruvC</name>
    <name evidence="15" type="ORF">BRCON_0163</name>
</gene>
<dbReference type="GO" id="GO:0003677">
    <property type="term" value="F:DNA binding"/>
    <property type="evidence" value="ECO:0007669"/>
    <property type="project" value="UniProtKB-KW"/>
</dbReference>
<feature type="active site" evidence="13">
    <location>
        <position position="71"/>
    </location>
</feature>
<dbReference type="InterPro" id="IPR036397">
    <property type="entry name" value="RNaseH_sf"/>
</dbReference>
<evidence type="ECO:0000256" key="9">
    <source>
        <dbReference type="ARBA" id="ARBA00023125"/>
    </source>
</evidence>
<dbReference type="KEGG" id="schv:BRCON_0163"/>
<keyword evidence="2 13" id="KW-0963">Cytoplasm</keyword>
<keyword evidence="3 13" id="KW-0540">Nuclease</keyword>
<dbReference type="Proteomes" id="UP000262583">
    <property type="component" value="Chromosome"/>
</dbReference>
<evidence type="ECO:0000256" key="4">
    <source>
        <dbReference type="ARBA" id="ARBA00022723"/>
    </source>
</evidence>
<dbReference type="CDD" id="cd16962">
    <property type="entry name" value="RuvC"/>
    <property type="match status" value="1"/>
</dbReference>
<comment type="similarity">
    <text evidence="1 13">Belongs to the RuvC family.</text>
</comment>
<keyword evidence="4 13" id="KW-0479">Metal-binding</keyword>
<dbReference type="GO" id="GO:0006310">
    <property type="term" value="P:DNA recombination"/>
    <property type="evidence" value="ECO:0007669"/>
    <property type="project" value="UniProtKB-UniRule"/>
</dbReference>
<comment type="catalytic activity">
    <reaction evidence="12 13">
        <text>Endonucleolytic cleavage at a junction such as a reciprocal single-stranded crossover between two homologous DNA duplexes (Holliday junction).</text>
        <dbReference type="EC" id="3.1.21.10"/>
    </reaction>
</comment>
<evidence type="ECO:0000256" key="1">
    <source>
        <dbReference type="ARBA" id="ARBA00009518"/>
    </source>
</evidence>
<keyword evidence="6 13" id="KW-0227">DNA damage</keyword>
<evidence type="ECO:0000256" key="11">
    <source>
        <dbReference type="ARBA" id="ARBA00023204"/>
    </source>
</evidence>
<evidence type="ECO:0000256" key="7">
    <source>
        <dbReference type="ARBA" id="ARBA00022801"/>
    </source>
</evidence>
<evidence type="ECO:0000256" key="14">
    <source>
        <dbReference type="NCBIfam" id="TIGR00228"/>
    </source>
</evidence>
<evidence type="ECO:0000313" key="15">
    <source>
        <dbReference type="EMBL" id="AXA34940.1"/>
    </source>
</evidence>
<dbReference type="AlphaFoldDB" id="A0A2Z4Y1F4"/>
<dbReference type="PANTHER" id="PTHR30194">
    <property type="entry name" value="CROSSOVER JUNCTION ENDODEOXYRIBONUCLEASE RUVC"/>
    <property type="match status" value="1"/>
</dbReference>
<comment type="subunit">
    <text evidence="13">Homodimer which binds Holliday junction (HJ) DNA. The HJ becomes 2-fold symmetrical on binding to RuvC with unstacked arms; it has a different conformation from HJ DNA in complex with RuvA. In the full resolvosome a probable DNA-RuvA(4)-RuvB(12)-RuvC(2) complex forms which resolves the HJ.</text>
</comment>
<dbReference type="InterPro" id="IPR002176">
    <property type="entry name" value="X-over_junc_endoDNase_RuvC"/>
</dbReference>
<evidence type="ECO:0000256" key="10">
    <source>
        <dbReference type="ARBA" id="ARBA00023172"/>
    </source>
</evidence>
<feature type="binding site" evidence="13">
    <location>
        <position position="71"/>
    </location>
    <ligand>
        <name>Mg(2+)</name>
        <dbReference type="ChEBI" id="CHEBI:18420"/>
        <label>2</label>
    </ligand>
</feature>
<evidence type="ECO:0000313" key="16">
    <source>
        <dbReference type="Proteomes" id="UP000262583"/>
    </source>
</evidence>
<keyword evidence="11 13" id="KW-0234">DNA repair</keyword>
<reference evidence="15 16" key="1">
    <citation type="submission" date="2018-05" db="EMBL/GenBank/DDBJ databases">
        <title>A metagenomic window into the 2 km-deep terrestrial subsurface aquifer revealed taxonomically and functionally diverse microbial community comprising novel uncultured bacterial lineages.</title>
        <authorList>
            <person name="Kadnikov V.V."/>
            <person name="Mardanov A.V."/>
            <person name="Beletsky A.V."/>
            <person name="Banks D."/>
            <person name="Pimenov N.V."/>
            <person name="Frank Y.A."/>
            <person name="Karnachuk O.V."/>
            <person name="Ravin N.V."/>
        </authorList>
    </citation>
    <scope>NUCLEOTIDE SEQUENCE [LARGE SCALE GENOMIC DNA]</scope>
    <source>
        <strain evidence="15">BY</strain>
    </source>
</reference>
<organism evidence="15 16">
    <name type="scientific">Sumerlaea chitinivorans</name>
    <dbReference type="NCBI Taxonomy" id="2250252"/>
    <lineage>
        <taxon>Bacteria</taxon>
        <taxon>Candidatus Sumerlaeota</taxon>
        <taxon>Candidatus Sumerlaeia</taxon>
        <taxon>Candidatus Sumerlaeales</taxon>
        <taxon>Candidatus Sumerlaeaceae</taxon>
        <taxon>Candidatus Sumerlaea</taxon>
    </lineage>
</organism>
<dbReference type="NCBIfam" id="NF000711">
    <property type="entry name" value="PRK00039.2-1"/>
    <property type="match status" value="1"/>
</dbReference>
<evidence type="ECO:0000256" key="8">
    <source>
        <dbReference type="ARBA" id="ARBA00022842"/>
    </source>
</evidence>
<accession>A0A2Z4Y1F4</accession>
<keyword evidence="7 13" id="KW-0378">Hydrolase</keyword>
<name>A0A2Z4Y1F4_SUMC1</name>
<dbReference type="PANTHER" id="PTHR30194:SF3">
    <property type="entry name" value="CROSSOVER JUNCTION ENDODEOXYRIBONUCLEASE RUVC"/>
    <property type="match status" value="1"/>
</dbReference>
<feature type="active site" evidence="13">
    <location>
        <position position="11"/>
    </location>
</feature>
<evidence type="ECO:0000256" key="12">
    <source>
        <dbReference type="ARBA" id="ARBA00029354"/>
    </source>
</evidence>
<protein>
    <recommendedName>
        <fullName evidence="13 14">Crossover junction endodeoxyribonuclease RuvC</fullName>
        <ecNumber evidence="13 14">3.1.21.10</ecNumber>
    </recommendedName>
    <alternativeName>
        <fullName evidence="13">Holliday junction nuclease RuvC</fullName>
    </alternativeName>
    <alternativeName>
        <fullName evidence="13">Holliday junction resolvase RuvC</fullName>
    </alternativeName>
</protein>
<dbReference type="Gene3D" id="3.30.420.10">
    <property type="entry name" value="Ribonuclease H-like superfamily/Ribonuclease H"/>
    <property type="match status" value="1"/>
</dbReference>
<dbReference type="SUPFAM" id="SSF53098">
    <property type="entry name" value="Ribonuclease H-like"/>
    <property type="match status" value="1"/>
</dbReference>
<evidence type="ECO:0000256" key="2">
    <source>
        <dbReference type="ARBA" id="ARBA00022490"/>
    </source>
</evidence>
<dbReference type="FunFam" id="3.30.420.10:FF:000002">
    <property type="entry name" value="Crossover junction endodeoxyribonuclease RuvC"/>
    <property type="match status" value="1"/>
</dbReference>
<dbReference type="GO" id="GO:0000287">
    <property type="term" value="F:magnesium ion binding"/>
    <property type="evidence" value="ECO:0007669"/>
    <property type="project" value="UniProtKB-UniRule"/>
</dbReference>
<evidence type="ECO:0000256" key="6">
    <source>
        <dbReference type="ARBA" id="ARBA00022763"/>
    </source>
</evidence>
<dbReference type="Pfam" id="PF02075">
    <property type="entry name" value="RuvC"/>
    <property type="match status" value="1"/>
</dbReference>
<dbReference type="NCBIfam" id="TIGR00228">
    <property type="entry name" value="ruvC"/>
    <property type="match status" value="1"/>
</dbReference>
<dbReference type="EMBL" id="CP030759">
    <property type="protein sequence ID" value="AXA34940.1"/>
    <property type="molecule type" value="Genomic_DNA"/>
</dbReference>
<keyword evidence="5 13" id="KW-0255">Endonuclease</keyword>
<feature type="binding site" evidence="13">
    <location>
        <position position="11"/>
    </location>
    <ligand>
        <name>Mg(2+)</name>
        <dbReference type="ChEBI" id="CHEBI:18420"/>
        <label>1</label>
    </ligand>
</feature>
<keyword evidence="9 13" id="KW-0238">DNA-binding</keyword>
<dbReference type="GO" id="GO:0008821">
    <property type="term" value="F:crossover junction DNA endonuclease activity"/>
    <property type="evidence" value="ECO:0007669"/>
    <property type="project" value="UniProtKB-UniRule"/>
</dbReference>
<comment type="subcellular location">
    <subcellularLocation>
        <location evidence="13">Cytoplasm</location>
    </subcellularLocation>
</comment>
<dbReference type="GO" id="GO:0005737">
    <property type="term" value="C:cytoplasm"/>
    <property type="evidence" value="ECO:0007669"/>
    <property type="project" value="UniProtKB-SubCell"/>
</dbReference>
<dbReference type="PRINTS" id="PR00696">
    <property type="entry name" value="RSOLVASERUVC"/>
</dbReference>
<sequence length="184" mass="19889">MLTAMRILGIDPGLAHTGFAVIDFDGQASRLLAAGQITTPAELPLPQRLKQIHDGLVAVIQEWSPDVAALENLYFCTNVRTAISVAQGRGVAILSTAQANIPLAEYSPLEIKLAVAGYGKATKQQIQKMVKTILNLESVPASDHVADSMAVALCHAHSQRYQNMIIASGVEQGVLPRRRKSRRR</sequence>
<keyword evidence="8 13" id="KW-0460">Magnesium</keyword>
<dbReference type="GO" id="GO:0006281">
    <property type="term" value="P:DNA repair"/>
    <property type="evidence" value="ECO:0007669"/>
    <property type="project" value="UniProtKB-UniRule"/>
</dbReference>
<proteinExistence type="inferred from homology"/>
<comment type="cofactor">
    <cofactor evidence="13">
        <name>Mg(2+)</name>
        <dbReference type="ChEBI" id="CHEBI:18420"/>
    </cofactor>
    <text evidence="13">Binds 2 Mg(2+) ion per subunit.</text>
</comment>
<evidence type="ECO:0000256" key="13">
    <source>
        <dbReference type="HAMAP-Rule" id="MF_00034"/>
    </source>
</evidence>
<keyword evidence="10 13" id="KW-0233">DNA recombination</keyword>
<feature type="active site" evidence="13">
    <location>
        <position position="144"/>
    </location>
</feature>
<feature type="binding site" evidence="13">
    <location>
        <position position="144"/>
    </location>
    <ligand>
        <name>Mg(2+)</name>
        <dbReference type="ChEBI" id="CHEBI:18420"/>
        <label>1</label>
    </ligand>
</feature>
<dbReference type="EC" id="3.1.21.10" evidence="13 14"/>
<dbReference type="HAMAP" id="MF_00034">
    <property type="entry name" value="RuvC"/>
    <property type="match status" value="1"/>
</dbReference>